<dbReference type="EC" id="3.6.1.63" evidence="2"/>
<dbReference type="NCBIfam" id="TIGR02318">
    <property type="entry name" value="phosphono_phnM"/>
    <property type="match status" value="1"/>
</dbReference>
<organism evidence="2 3">
    <name type="scientific">Ponticoccus alexandrii</name>
    <dbReference type="NCBI Taxonomy" id="1943633"/>
    <lineage>
        <taxon>Bacteria</taxon>
        <taxon>Pseudomonadati</taxon>
        <taxon>Pseudomonadota</taxon>
        <taxon>Alphaproteobacteria</taxon>
        <taxon>Rhodobacterales</taxon>
        <taxon>Roseobacteraceae</taxon>
        <taxon>Ponticoccus</taxon>
    </lineage>
</organism>
<dbReference type="PIRSF" id="PIRSF038971">
    <property type="entry name" value="PhnM"/>
    <property type="match status" value="1"/>
</dbReference>
<evidence type="ECO:0000313" key="3">
    <source>
        <dbReference type="Proteomes" id="UP000596387"/>
    </source>
</evidence>
<protein>
    <submittedName>
        <fullName evidence="2">Alpha-D-ribose 1-methylphosphonate 5-triphosphate diphosphatase</fullName>
        <ecNumber evidence="2">3.6.1.63</ecNumber>
    </submittedName>
</protein>
<dbReference type="InterPro" id="IPR032466">
    <property type="entry name" value="Metal_Hydrolase"/>
</dbReference>
<name>A0ABX7F8B8_9RHOB</name>
<dbReference type="InterPro" id="IPR006680">
    <property type="entry name" value="Amidohydro-rel"/>
</dbReference>
<dbReference type="Proteomes" id="UP000596387">
    <property type="component" value="Chromosome"/>
</dbReference>
<evidence type="ECO:0000259" key="1">
    <source>
        <dbReference type="Pfam" id="PF01979"/>
    </source>
</evidence>
<dbReference type="Gene3D" id="2.30.40.10">
    <property type="entry name" value="Urease, subunit C, domain 1"/>
    <property type="match status" value="1"/>
</dbReference>
<evidence type="ECO:0000313" key="2">
    <source>
        <dbReference type="EMBL" id="QRF66067.1"/>
    </source>
</evidence>
<reference evidence="2 3" key="1">
    <citation type="submission" date="2019-12" db="EMBL/GenBank/DDBJ databases">
        <title>Complete Genome Sequence of a Quorum-Sensing Bacterium,Rhodobacteraceae bacterium C31, Isolated from a marine microalgae symbiotic bacteria.</title>
        <authorList>
            <person name="Zhang Y."/>
        </authorList>
    </citation>
    <scope>NUCLEOTIDE SEQUENCE [LARGE SCALE GENOMIC DNA]</scope>
    <source>
        <strain evidence="2 3">C31</strain>
    </source>
</reference>
<feature type="domain" description="Amidohydrolase-related" evidence="1">
    <location>
        <begin position="102"/>
        <end position="377"/>
    </location>
</feature>
<dbReference type="NCBIfam" id="NF011987">
    <property type="entry name" value="PRK15446.2-3"/>
    <property type="match status" value="1"/>
</dbReference>
<dbReference type="PANTHER" id="PTHR43135:SF3">
    <property type="entry name" value="ALPHA-D-RIBOSE 1-METHYLPHOSPHONATE 5-TRIPHOSPHATE DIPHOSPHATASE"/>
    <property type="match status" value="1"/>
</dbReference>
<dbReference type="InterPro" id="IPR051781">
    <property type="entry name" value="Metallo-dep_Hydrolase"/>
</dbReference>
<dbReference type="SUPFAM" id="SSF51338">
    <property type="entry name" value="Composite domain of metallo-dependent hydrolases"/>
    <property type="match status" value="1"/>
</dbReference>
<dbReference type="Pfam" id="PF01979">
    <property type="entry name" value="Amidohydro_1"/>
    <property type="match status" value="1"/>
</dbReference>
<dbReference type="PANTHER" id="PTHR43135">
    <property type="entry name" value="ALPHA-D-RIBOSE 1-METHYLPHOSPHONATE 5-TRIPHOSPHATE DIPHOSPHATASE"/>
    <property type="match status" value="1"/>
</dbReference>
<dbReference type="InterPro" id="IPR012696">
    <property type="entry name" value="PhnM"/>
</dbReference>
<keyword evidence="3" id="KW-1185">Reference proteome</keyword>
<sequence>MNSPFSPDVLPEDRDALMAESLCLANAQLVLPDRMIDGHLVVENGVIAGITTGAAPKGAIDCRGDLVMPGLVELHTDNIERHLEPRPEVDWPHLPALLAHDAELASTGITTVFDALRVGSTLGTGKGRYDPYARKLATELLEARAAGDLKISHFIHLRAEICSETLLQELADFGPEDRVGLVSLMDHTPGQRQFRDLTALRAYQAKKRNMNDLEFAEHVANLKRMQARYGAAHEAGAVTEARRLGAVLASHDDTTAEQVARSAEIGVGFAEFPTTLEAAQACRDAGIAVMMGAPNLIRGGSHSGNVAAAELAKAGLLDIVSSDYVPAALLLSAFRLAELWDDLPRAVACVTGNPARVAGLSDRGWLEPGLRADLLRVSRRGSAPILRGAWSRGARVA</sequence>
<dbReference type="SUPFAM" id="SSF51556">
    <property type="entry name" value="Metallo-dependent hydrolases"/>
    <property type="match status" value="1"/>
</dbReference>
<dbReference type="GO" id="GO:0016787">
    <property type="term" value="F:hydrolase activity"/>
    <property type="evidence" value="ECO:0007669"/>
    <property type="project" value="UniProtKB-KW"/>
</dbReference>
<dbReference type="EMBL" id="CP047166">
    <property type="protein sequence ID" value="QRF66067.1"/>
    <property type="molecule type" value="Genomic_DNA"/>
</dbReference>
<keyword evidence="2" id="KW-0378">Hydrolase</keyword>
<dbReference type="InterPro" id="IPR011059">
    <property type="entry name" value="Metal-dep_hydrolase_composite"/>
</dbReference>
<dbReference type="NCBIfam" id="NF011984">
    <property type="entry name" value="PRK15446.1-5"/>
    <property type="match status" value="1"/>
</dbReference>
<accession>A0ABX7F8B8</accession>
<dbReference type="NCBIfam" id="NF011990">
    <property type="entry name" value="PRK15446.2-6"/>
    <property type="match status" value="1"/>
</dbReference>
<gene>
    <name evidence="2" type="ORF">GQA70_06915</name>
</gene>
<dbReference type="Gene3D" id="3.20.20.140">
    <property type="entry name" value="Metal-dependent hydrolases"/>
    <property type="match status" value="1"/>
</dbReference>
<proteinExistence type="predicted"/>